<dbReference type="PROSITE" id="PS00868">
    <property type="entry name" value="CYS_MET_METAB_PP"/>
    <property type="match status" value="1"/>
</dbReference>
<dbReference type="RefSeq" id="WP_009195313.1">
    <property type="nucleotide sequence ID" value="NZ_AODQ01000040.1"/>
</dbReference>
<comment type="caution">
    <text evidence="7">The sequence shown here is derived from an EMBL/GenBank/DDBJ whole genome shotgun (WGS) entry which is preliminary data.</text>
</comment>
<dbReference type="EMBL" id="AODQ01000040">
    <property type="protein sequence ID" value="EMR02944.1"/>
    <property type="molecule type" value="Genomic_DNA"/>
</dbReference>
<dbReference type="UniPathway" id="UPA00051">
    <property type="reaction ID" value="UER00449"/>
</dbReference>
<dbReference type="InterPro" id="IPR000277">
    <property type="entry name" value="Cys/Met-Metab_PyrdxlP-dep_enz"/>
</dbReference>
<dbReference type="InterPro" id="IPR015424">
    <property type="entry name" value="PyrdxlP-dep_Trfase"/>
</dbReference>
<dbReference type="HAMAP" id="MF_02056">
    <property type="entry name" value="MetZ"/>
    <property type="match status" value="1"/>
</dbReference>
<dbReference type="AlphaFoldDB" id="M7NWV8"/>
<evidence type="ECO:0000256" key="1">
    <source>
        <dbReference type="ARBA" id="ARBA00001933"/>
    </source>
</evidence>
<dbReference type="Pfam" id="PF01053">
    <property type="entry name" value="Cys_Met_Meta_PP"/>
    <property type="match status" value="1"/>
</dbReference>
<keyword evidence="8" id="KW-1185">Reference proteome</keyword>
<dbReference type="GO" id="GO:0016846">
    <property type="term" value="F:carbon-sulfur lyase activity"/>
    <property type="evidence" value="ECO:0007669"/>
    <property type="project" value="TreeGrafter"/>
</dbReference>
<keyword evidence="3" id="KW-0486">Methionine biosynthesis</keyword>
<proteinExistence type="inferred from homology"/>
<dbReference type="InterPro" id="IPR015422">
    <property type="entry name" value="PyrdxlP-dep_Trfase_small"/>
</dbReference>
<dbReference type="GO" id="GO:0071266">
    <property type="term" value="P:'de novo' L-methionine biosynthetic process"/>
    <property type="evidence" value="ECO:0007669"/>
    <property type="project" value="UniProtKB-UniRule"/>
</dbReference>
<dbReference type="GO" id="GO:0005737">
    <property type="term" value="C:cytoplasm"/>
    <property type="evidence" value="ECO:0007669"/>
    <property type="project" value="TreeGrafter"/>
</dbReference>
<dbReference type="GO" id="GO:0030170">
    <property type="term" value="F:pyridoxal phosphate binding"/>
    <property type="evidence" value="ECO:0007669"/>
    <property type="project" value="UniProtKB-UniRule"/>
</dbReference>
<comment type="subunit">
    <text evidence="3">Homotetramer.</text>
</comment>
<evidence type="ECO:0000313" key="8">
    <source>
        <dbReference type="Proteomes" id="UP000011910"/>
    </source>
</evidence>
<dbReference type="PATRIC" id="fig|1279009.4.peg.1947"/>
<sequence>MANPYKHFETQAIRTQSRQSEHREHSAPIYMTSSFTFEDAEQARALFNDEQEGNIYTRFSNPNNNELVDKLCLLEGTEAGIATASGMAAMFSSMAAFLQAGDHVLASRSLFGSTHQILTKIFPKWGITHTYADIDRPESWEALIQKNTKMIFVETPSNPGLDLVDLEWLGQLAAAHNLLLNVDNCFATPYLQQPAKWGAQLVTHSATKFIDGQGRTIGGAVLGSKELINEVRFFGRHTGPALSPFNGWILSKSLETLAVRMDKHCDNALKIAEYLEGHPELEFVKYPFLPSHPQHDLARKQMRQGGALITFNVKGGLERGRLFLDQLKMISFTANLGDTRTSATHPASTTHSKLSEAERQAVGIYPGLVRISVGLENVNDILEDIEGALRASKGVRQVAAS</sequence>
<dbReference type="InterPro" id="IPR006234">
    <property type="entry name" value="O-succ-hSer_sulfhydrylase"/>
</dbReference>
<keyword evidence="2 3" id="KW-0663">Pyridoxal phosphate</keyword>
<dbReference type="InterPro" id="IPR054542">
    <property type="entry name" value="Cys_met_metab_PP"/>
</dbReference>
<dbReference type="SUPFAM" id="SSF53383">
    <property type="entry name" value="PLP-dependent transferases"/>
    <property type="match status" value="1"/>
</dbReference>
<comment type="function">
    <text evidence="3">Catalyzes the formation of L-homocysteine from O-succinyl-L-homoserine (OSHS) and hydrogen sulfide.</text>
</comment>
<keyword evidence="3 7" id="KW-0808">Transferase</keyword>
<dbReference type="Gene3D" id="3.40.640.10">
    <property type="entry name" value="Type I PLP-dependent aspartate aminotransferase-like (Major domain)"/>
    <property type="match status" value="1"/>
</dbReference>
<comment type="pathway">
    <text evidence="3">Amino-acid biosynthesis; L-methionine biosynthesis via de novo pathway; L-homocysteine from O-succinyl-L-homoserine: step 1/1.</text>
</comment>
<dbReference type="GO" id="GO:0071268">
    <property type="term" value="P:homocysteine biosynthetic process"/>
    <property type="evidence" value="ECO:0007669"/>
    <property type="project" value="InterPro"/>
</dbReference>
<dbReference type="eggNOG" id="COG0626">
    <property type="taxonomic scope" value="Bacteria"/>
</dbReference>
<comment type="catalytic activity">
    <reaction evidence="3">
        <text>O-succinyl-L-homoserine + hydrogen sulfide = L-homocysteine + succinate</text>
        <dbReference type="Rhea" id="RHEA:27826"/>
        <dbReference type="ChEBI" id="CHEBI:29919"/>
        <dbReference type="ChEBI" id="CHEBI:30031"/>
        <dbReference type="ChEBI" id="CHEBI:57661"/>
        <dbReference type="ChEBI" id="CHEBI:58199"/>
    </reaction>
</comment>
<protein>
    <recommendedName>
        <fullName evidence="3">O-succinylhomoserine sulfhydrylase</fullName>
        <shortName evidence="3">OSH sulfhydrylase</shortName>
        <shortName evidence="3">OSHS sulfhydrylase</shortName>
        <ecNumber evidence="3">2.5.1.-</ecNumber>
    </recommendedName>
</protein>
<dbReference type="EC" id="2.5.1.-" evidence="3"/>
<reference evidence="7 8" key="1">
    <citation type="journal article" date="2013" name="Genome Announc.">
        <title>Draft Genome Sequence of Cesiribacter andamanensis Strain AMV16T, Isolated from a Soil Sample from a Mud Volcano in the Andaman Islands, India.</title>
        <authorList>
            <person name="Shivaji S."/>
            <person name="Ara S."/>
            <person name="Begum Z."/>
            <person name="Srinivas T.N."/>
            <person name="Singh A."/>
            <person name="Kumar Pinnaka A."/>
        </authorList>
    </citation>
    <scope>NUCLEOTIDE SEQUENCE [LARGE SCALE GENOMIC DNA]</scope>
    <source>
        <strain evidence="7 8">AMV16</strain>
    </source>
</reference>
<evidence type="ECO:0000256" key="3">
    <source>
        <dbReference type="HAMAP-Rule" id="MF_02056"/>
    </source>
</evidence>
<dbReference type="PIRSF" id="PIRSF001434">
    <property type="entry name" value="CGS"/>
    <property type="match status" value="1"/>
</dbReference>
<gene>
    <name evidence="3 7" type="primary">metZ</name>
    <name evidence="7" type="ORF">ADICEAN_01917</name>
</gene>
<evidence type="ECO:0000313" key="7">
    <source>
        <dbReference type="EMBL" id="EMR02944.1"/>
    </source>
</evidence>
<dbReference type="GO" id="GO:0016765">
    <property type="term" value="F:transferase activity, transferring alkyl or aryl (other than methyl) groups"/>
    <property type="evidence" value="ECO:0007669"/>
    <property type="project" value="UniProtKB-UniRule"/>
</dbReference>
<evidence type="ECO:0000256" key="4">
    <source>
        <dbReference type="PIRSR" id="PIRSR001434-2"/>
    </source>
</evidence>
<name>M7NWV8_9BACT</name>
<comment type="cofactor">
    <cofactor evidence="1 3 5">
        <name>pyridoxal 5'-phosphate</name>
        <dbReference type="ChEBI" id="CHEBI:597326"/>
    </cofactor>
</comment>
<dbReference type="STRING" id="1279009.ADICEAN_01917"/>
<accession>M7NWV8</accession>
<dbReference type="FunFam" id="3.40.640.10:FF:000046">
    <property type="entry name" value="Cystathionine gamma-lyase"/>
    <property type="match status" value="1"/>
</dbReference>
<keyword evidence="3" id="KW-0028">Amino-acid biosynthesis</keyword>
<dbReference type="InterPro" id="IPR015421">
    <property type="entry name" value="PyrdxlP-dep_Trfase_major"/>
</dbReference>
<evidence type="ECO:0000256" key="2">
    <source>
        <dbReference type="ARBA" id="ARBA00022898"/>
    </source>
</evidence>
<dbReference type="PANTHER" id="PTHR11808">
    <property type="entry name" value="TRANS-SULFURATION ENZYME FAMILY MEMBER"/>
    <property type="match status" value="1"/>
</dbReference>
<dbReference type="Gene3D" id="3.90.1150.10">
    <property type="entry name" value="Aspartate Aminotransferase, domain 1"/>
    <property type="match status" value="1"/>
</dbReference>
<organism evidence="7 8">
    <name type="scientific">Cesiribacter andamanensis AMV16</name>
    <dbReference type="NCBI Taxonomy" id="1279009"/>
    <lineage>
        <taxon>Bacteria</taxon>
        <taxon>Pseudomonadati</taxon>
        <taxon>Bacteroidota</taxon>
        <taxon>Cytophagia</taxon>
        <taxon>Cytophagales</taxon>
        <taxon>Cesiribacteraceae</taxon>
        <taxon>Cesiribacter</taxon>
    </lineage>
</organism>
<comment type="similarity">
    <text evidence="3">Belongs to the trans-sulfuration enzymes family. MetZ subfamily.</text>
</comment>
<dbReference type="Proteomes" id="UP000011910">
    <property type="component" value="Unassembled WGS sequence"/>
</dbReference>
<dbReference type="GO" id="GO:0019346">
    <property type="term" value="P:transsulfuration"/>
    <property type="evidence" value="ECO:0007669"/>
    <property type="project" value="InterPro"/>
</dbReference>
<evidence type="ECO:0000256" key="6">
    <source>
        <dbReference type="SAM" id="MobiDB-lite"/>
    </source>
</evidence>
<feature type="region of interest" description="Disordered" evidence="6">
    <location>
        <begin position="1"/>
        <end position="25"/>
    </location>
</feature>
<dbReference type="OrthoDB" id="9803729at2"/>
<feature type="modified residue" description="N6-(pyridoxal phosphate)lysine" evidence="3 4">
    <location>
        <position position="208"/>
    </location>
</feature>
<evidence type="ECO:0000256" key="5">
    <source>
        <dbReference type="RuleBase" id="RU362118"/>
    </source>
</evidence>
<dbReference type="FunFam" id="3.90.1150.10:FF:000033">
    <property type="entry name" value="Cystathionine gamma-synthase"/>
    <property type="match status" value="1"/>
</dbReference>
<dbReference type="PANTHER" id="PTHR11808:SF80">
    <property type="entry name" value="CYSTATHIONINE GAMMA-LYASE"/>
    <property type="match status" value="1"/>
</dbReference>
<dbReference type="CDD" id="cd00614">
    <property type="entry name" value="CGS_like"/>
    <property type="match status" value="1"/>
</dbReference>